<dbReference type="EMBL" id="JAPUUL010000040">
    <property type="protein sequence ID" value="KAJ8133149.1"/>
    <property type="molecule type" value="Genomic_DNA"/>
</dbReference>
<protein>
    <submittedName>
        <fullName evidence="1">Uncharacterized protein</fullName>
    </submittedName>
</protein>
<evidence type="ECO:0000313" key="2">
    <source>
        <dbReference type="Proteomes" id="UP001153332"/>
    </source>
</evidence>
<accession>A0ACC2K0R6</accession>
<name>A0ACC2K0R6_9PEZI</name>
<proteinExistence type="predicted"/>
<sequence>MQRGNESHERNKSKETRDTEAENASAQRPNQGDPQYSGEGNSDVRDQDNNHSRSVEQVASGLDATTIKDSHTITIPKSPDPRKPRKSRPKIRTGCISCKQRRIKCNGERPGCSNCVRTGRVCLGYPPPPRSKLYDERALALKPQHVMISIPNADKAKYATDQASVGLSKFDISSEYKSATPSLGAGIQADQLAPYTSITNKGVPTRYNEPSGCDTRTQSAAYIFADDLFTEIGADRLSAQIITKISHSLPTLLRALALNIGFQCQTKLQYDIMVFIETQRLAIVRYFRGCYYNIDDNLSSGETSSRGLDSTEAIDHWLASVDVGKFEEFRTEPLTENSKTVPREEFAHESELPMLDFDEYKRIIIEDPAYTWMLARIRRDIILEAADYDIVGQIEGRIRRLFARQIGYDSRMKIPEPIRVTFTVDWDIIGFLRQQKYSVPPTEAIATAVTLTGTLAHAQALPCWQYMAQMWPLTGSQILKLIQETLNTANFKKTLYFDVPSQLTLEASILKGSSVIVTASGLPDFVVEVGEQLAWLGSALRPSSSGGLSTCAAHVVGAANSYSNHRPSDSECILEYRIAAYSPSSQNSSGHCWSHLFSNPVLAQGFPILRRSEKYTGLEMPLDLMVALTGTKYLNTFNSNLFIKGFNTMLVPVKKSEDSLIWHLLHSKNPTERISYLSSDLKSMNLTIVDLEKSRHVLGWCDDAISIVGTTRAIYDIERSRLPKTHSHHLLEKVEVSSGQFVTGTAAFTLGNREKPIHISRFGFLTKLQWISSKHVVLWDEVDKRGWLIDGASALLHILRASLAHSKRKFQSAWLLDISALKDPGDPFQSDAALRVLINEENRNLTLYMDKTDVYEENVREGGTTTSTSRRQTRHYRLEDKIEHIYNILEKLIDHQTDMERRSGLQINMRPRRQLEGWDFADLVRDGDPIFPRATTLPTIGKGWVDFARAIHTITLFGRGFGDLIQPRQTDTSSCSRWSLVPKNNFYLTACASTLRDIMEEDGDAASNPRRLCDNIIWHMKQTTFEPCPCTKDPKSGHHEPVQALFPLKFTSNLKKRPQVDLKATGAVIFGHNTSLHWHWKDTGDPVKGDPPPELGPGTESSEDSGIGSSASSLQPPSASDPSSPGSTGDKSPIPHPLMSSTKPQNSLIKHPKRALEMFSSVTKKTRQ</sequence>
<reference evidence="1" key="1">
    <citation type="submission" date="2022-12" db="EMBL/GenBank/DDBJ databases">
        <title>Genome Sequence of Lasiodiplodia mahajangana.</title>
        <authorList>
            <person name="Buettner E."/>
        </authorList>
    </citation>
    <scope>NUCLEOTIDE SEQUENCE</scope>
    <source>
        <strain evidence="1">VT137</strain>
    </source>
</reference>
<evidence type="ECO:0000313" key="1">
    <source>
        <dbReference type="EMBL" id="KAJ8133149.1"/>
    </source>
</evidence>
<organism evidence="1 2">
    <name type="scientific">Lasiodiplodia mahajangana</name>
    <dbReference type="NCBI Taxonomy" id="1108764"/>
    <lineage>
        <taxon>Eukaryota</taxon>
        <taxon>Fungi</taxon>
        <taxon>Dikarya</taxon>
        <taxon>Ascomycota</taxon>
        <taxon>Pezizomycotina</taxon>
        <taxon>Dothideomycetes</taxon>
        <taxon>Dothideomycetes incertae sedis</taxon>
        <taxon>Botryosphaeriales</taxon>
        <taxon>Botryosphaeriaceae</taxon>
        <taxon>Lasiodiplodia</taxon>
    </lineage>
</organism>
<dbReference type="Proteomes" id="UP001153332">
    <property type="component" value="Unassembled WGS sequence"/>
</dbReference>
<gene>
    <name evidence="1" type="ORF">O1611_g470</name>
</gene>
<comment type="caution">
    <text evidence="1">The sequence shown here is derived from an EMBL/GenBank/DDBJ whole genome shotgun (WGS) entry which is preliminary data.</text>
</comment>
<keyword evidence="2" id="KW-1185">Reference proteome</keyword>